<proteinExistence type="predicted"/>
<organism evidence="1 2">
    <name type="scientific">Chaenocephalus aceratus</name>
    <name type="common">Blackfin icefish</name>
    <name type="synonym">Chaenichthys aceratus</name>
    <dbReference type="NCBI Taxonomy" id="36190"/>
    <lineage>
        <taxon>Eukaryota</taxon>
        <taxon>Metazoa</taxon>
        <taxon>Chordata</taxon>
        <taxon>Craniata</taxon>
        <taxon>Vertebrata</taxon>
        <taxon>Euteleostomi</taxon>
        <taxon>Actinopterygii</taxon>
        <taxon>Neopterygii</taxon>
        <taxon>Teleostei</taxon>
        <taxon>Neoteleostei</taxon>
        <taxon>Acanthomorphata</taxon>
        <taxon>Eupercaria</taxon>
        <taxon>Perciformes</taxon>
        <taxon>Notothenioidei</taxon>
        <taxon>Channichthyidae</taxon>
        <taxon>Chaenocephalus</taxon>
    </lineage>
</organism>
<feature type="non-terminal residue" evidence="1">
    <location>
        <position position="1"/>
    </location>
</feature>
<evidence type="ECO:0000313" key="1">
    <source>
        <dbReference type="EMBL" id="KAI4802929.1"/>
    </source>
</evidence>
<dbReference type="Proteomes" id="UP001057452">
    <property type="component" value="Chromosome 23"/>
</dbReference>
<sequence length="92" mass="10339">AEDIATVPDLFMFETRALRASYLVAQRIAKSKKPHTIAEDLILPAAIDMVRELLDQSAADKLKTIPLSNDTISRRIEDMSDDIQQQTTARIK</sequence>
<dbReference type="EMBL" id="CM043807">
    <property type="protein sequence ID" value="KAI4802929.1"/>
    <property type="molecule type" value="Genomic_DNA"/>
</dbReference>
<evidence type="ECO:0000313" key="2">
    <source>
        <dbReference type="Proteomes" id="UP001057452"/>
    </source>
</evidence>
<gene>
    <name evidence="1" type="ORF">KUCAC02_006496</name>
</gene>
<comment type="caution">
    <text evidence="1">The sequence shown here is derived from an EMBL/GenBank/DDBJ whole genome shotgun (WGS) entry which is preliminary data.</text>
</comment>
<keyword evidence="2" id="KW-1185">Reference proteome</keyword>
<feature type="non-terminal residue" evidence="1">
    <location>
        <position position="92"/>
    </location>
</feature>
<protein>
    <submittedName>
        <fullName evidence="1">Uncharacterized protein</fullName>
    </submittedName>
</protein>
<accession>A0ACB9VSY8</accession>
<reference evidence="1" key="1">
    <citation type="submission" date="2022-05" db="EMBL/GenBank/DDBJ databases">
        <title>Chromosome-level genome of Chaenocephalus aceratus.</title>
        <authorList>
            <person name="Park H."/>
        </authorList>
    </citation>
    <scope>NUCLEOTIDE SEQUENCE</scope>
    <source>
        <strain evidence="1">KU_202001</strain>
    </source>
</reference>
<name>A0ACB9VSY8_CHAAC</name>